<evidence type="ECO:0000313" key="3">
    <source>
        <dbReference type="Proteomes" id="UP001107558"/>
    </source>
</evidence>
<keyword evidence="1" id="KW-1133">Transmembrane helix</keyword>
<comment type="caution">
    <text evidence="2">The sequence shown here is derived from an EMBL/GenBank/DDBJ whole genome shotgun (WGS) entry which is preliminary data.</text>
</comment>
<evidence type="ECO:0000256" key="1">
    <source>
        <dbReference type="SAM" id="Phobius"/>
    </source>
</evidence>
<proteinExistence type="predicted"/>
<keyword evidence="1" id="KW-0472">Membrane</keyword>
<reference evidence="2" key="1">
    <citation type="submission" date="2021-03" db="EMBL/GenBank/DDBJ databases">
        <title>Chromosome level genome of the anhydrobiotic midge Polypedilum vanderplanki.</title>
        <authorList>
            <person name="Yoshida Y."/>
            <person name="Kikawada T."/>
            <person name="Gusev O."/>
        </authorList>
    </citation>
    <scope>NUCLEOTIDE SEQUENCE</scope>
    <source>
        <strain evidence="2">NIAS01</strain>
        <tissue evidence="2">Whole body or cell culture</tissue>
    </source>
</reference>
<sequence length="174" mass="20092">MLLILPITFPITIFGIRGISLDFYTCTDASNDLYVNEVNNSIDVYWNMILLPSLLIGIIYVFIYIGAKFYLKNINLKLNGNVFGNRKKLWYSLAGAFLINLIINTIENFIENSISFSVAFYYKIIFSFSIILIVESFVYNERNNESENSPSNFSFRSKHQIGIDNVTVEDNQKY</sequence>
<evidence type="ECO:0000313" key="2">
    <source>
        <dbReference type="EMBL" id="KAG5667465.1"/>
    </source>
</evidence>
<accession>A0A9J6BC70</accession>
<feature type="transmembrane region" description="Helical" evidence="1">
    <location>
        <begin position="45"/>
        <end position="67"/>
    </location>
</feature>
<protein>
    <submittedName>
        <fullName evidence="2">Uncharacterized protein</fullName>
    </submittedName>
</protein>
<feature type="transmembrane region" description="Helical" evidence="1">
    <location>
        <begin position="118"/>
        <end position="139"/>
    </location>
</feature>
<keyword evidence="3" id="KW-1185">Reference proteome</keyword>
<dbReference type="Proteomes" id="UP001107558">
    <property type="component" value="Chromosome 4"/>
</dbReference>
<name>A0A9J6BC70_POLVA</name>
<organism evidence="2 3">
    <name type="scientific">Polypedilum vanderplanki</name>
    <name type="common">Sleeping chironomid midge</name>
    <dbReference type="NCBI Taxonomy" id="319348"/>
    <lineage>
        <taxon>Eukaryota</taxon>
        <taxon>Metazoa</taxon>
        <taxon>Ecdysozoa</taxon>
        <taxon>Arthropoda</taxon>
        <taxon>Hexapoda</taxon>
        <taxon>Insecta</taxon>
        <taxon>Pterygota</taxon>
        <taxon>Neoptera</taxon>
        <taxon>Endopterygota</taxon>
        <taxon>Diptera</taxon>
        <taxon>Nematocera</taxon>
        <taxon>Chironomoidea</taxon>
        <taxon>Chironomidae</taxon>
        <taxon>Chironominae</taxon>
        <taxon>Polypedilum</taxon>
        <taxon>Polypedilum</taxon>
    </lineage>
</organism>
<gene>
    <name evidence="2" type="ORF">PVAND_015445</name>
</gene>
<feature type="transmembrane region" description="Helical" evidence="1">
    <location>
        <begin position="88"/>
        <end position="106"/>
    </location>
</feature>
<dbReference type="AlphaFoldDB" id="A0A9J6BC70"/>
<keyword evidence="1" id="KW-0812">Transmembrane</keyword>
<dbReference type="EMBL" id="JADBJN010000004">
    <property type="protein sequence ID" value="KAG5667465.1"/>
    <property type="molecule type" value="Genomic_DNA"/>
</dbReference>